<name>A0A9W7SLJ2_9PEZI</name>
<dbReference type="GO" id="GO:0032259">
    <property type="term" value="P:methylation"/>
    <property type="evidence" value="ECO:0007669"/>
    <property type="project" value="UniProtKB-KW"/>
</dbReference>
<keyword evidence="3" id="KW-0808">Transferase</keyword>
<evidence type="ECO:0000256" key="1">
    <source>
        <dbReference type="SAM" id="MobiDB-lite"/>
    </source>
</evidence>
<dbReference type="Proteomes" id="UP001138500">
    <property type="component" value="Unassembled WGS sequence"/>
</dbReference>
<comment type="caution">
    <text evidence="3">The sequence shown here is derived from an EMBL/GenBank/DDBJ whole genome shotgun (WGS) entry which is preliminary data.</text>
</comment>
<feature type="compositionally biased region" description="Polar residues" evidence="1">
    <location>
        <begin position="379"/>
        <end position="389"/>
    </location>
</feature>
<dbReference type="InterPro" id="IPR025714">
    <property type="entry name" value="Methyltranfer_dom"/>
</dbReference>
<accession>A0A9W7SLJ2</accession>
<evidence type="ECO:0000313" key="4">
    <source>
        <dbReference type="Proteomes" id="UP001138500"/>
    </source>
</evidence>
<evidence type="ECO:0000313" key="3">
    <source>
        <dbReference type="EMBL" id="KAH9822111.1"/>
    </source>
</evidence>
<dbReference type="PANTHER" id="PTHR12496:SF0">
    <property type="entry name" value="METHYLTRANSFERASE DOMAIN-CONTAINING PROTEIN"/>
    <property type="match status" value="1"/>
</dbReference>
<evidence type="ECO:0000259" key="2">
    <source>
        <dbReference type="Pfam" id="PF13679"/>
    </source>
</evidence>
<feature type="region of interest" description="Disordered" evidence="1">
    <location>
        <begin position="379"/>
        <end position="413"/>
    </location>
</feature>
<reference evidence="3 4" key="2">
    <citation type="journal article" date="2021" name="Curr. Genet.">
        <title>Genetic response to nitrogen starvation in the aggressive Eucalyptus foliar pathogen Teratosphaeria destructans.</title>
        <authorList>
            <person name="Havenga M."/>
            <person name="Wingfield B.D."/>
            <person name="Wingfield M.J."/>
            <person name="Dreyer L.L."/>
            <person name="Roets F."/>
            <person name="Aylward J."/>
        </authorList>
    </citation>
    <scope>NUCLEOTIDE SEQUENCE [LARGE SCALE GENOMIC DNA]</scope>
    <source>
        <strain evidence="3">CMW44962</strain>
    </source>
</reference>
<dbReference type="AlphaFoldDB" id="A0A9W7SLJ2"/>
<dbReference type="InterPro" id="IPR052220">
    <property type="entry name" value="METTL25"/>
</dbReference>
<feature type="domain" description="Methyltransferase" evidence="2">
    <location>
        <begin position="154"/>
        <end position="360"/>
    </location>
</feature>
<keyword evidence="3" id="KW-0489">Methyltransferase</keyword>
<gene>
    <name evidence="3" type="ORF">Tdes44962_MAKER04787</name>
</gene>
<organism evidence="3 4">
    <name type="scientific">Teratosphaeria destructans</name>
    <dbReference type="NCBI Taxonomy" id="418781"/>
    <lineage>
        <taxon>Eukaryota</taxon>
        <taxon>Fungi</taxon>
        <taxon>Dikarya</taxon>
        <taxon>Ascomycota</taxon>
        <taxon>Pezizomycotina</taxon>
        <taxon>Dothideomycetes</taxon>
        <taxon>Dothideomycetidae</taxon>
        <taxon>Mycosphaerellales</taxon>
        <taxon>Teratosphaeriaceae</taxon>
        <taxon>Teratosphaeria</taxon>
    </lineage>
</organism>
<protein>
    <submittedName>
        <fullName evidence="3">Methyltransferase domain</fullName>
    </submittedName>
</protein>
<proteinExistence type="predicted"/>
<keyword evidence="4" id="KW-1185">Reference proteome</keyword>
<dbReference type="OrthoDB" id="10258156at2759"/>
<dbReference type="PANTHER" id="PTHR12496">
    <property type="entry name" value="CGI-41 METHYLTRANSFERASE"/>
    <property type="match status" value="1"/>
</dbReference>
<dbReference type="GO" id="GO:0008168">
    <property type="term" value="F:methyltransferase activity"/>
    <property type="evidence" value="ECO:0007669"/>
    <property type="project" value="UniProtKB-KW"/>
</dbReference>
<dbReference type="Pfam" id="PF13679">
    <property type="entry name" value="Methyltransf_32"/>
    <property type="match status" value="1"/>
</dbReference>
<reference evidence="3 4" key="1">
    <citation type="journal article" date="2018" name="IMA Fungus">
        <title>IMA Genome-F 10: Nine draft genome sequences of Claviceps purpurea s.lat., including C. arundinis, C. humidiphila, and C. cf. spartinae, pseudomolecules for the pitch canker pathogen Fusarium circinatum, draft genome of Davidsoniella eucalypti, Grosmannia galeiformis, Quambalaria eucalypti, and Teratosphaeria destructans.</title>
        <authorList>
            <person name="Wingfield B.D."/>
            <person name="Liu M."/>
            <person name="Nguyen H.D."/>
            <person name="Lane F.A."/>
            <person name="Morgan S.W."/>
            <person name="De Vos L."/>
            <person name="Wilken P.M."/>
            <person name="Duong T.A."/>
            <person name="Aylward J."/>
            <person name="Coetzee M.P."/>
            <person name="Dadej K."/>
            <person name="De Beer Z.W."/>
            <person name="Findlay W."/>
            <person name="Havenga M."/>
            <person name="Kolarik M."/>
            <person name="Menzies J.G."/>
            <person name="Naidoo K."/>
            <person name="Pochopski O."/>
            <person name="Shoukouhi P."/>
            <person name="Santana Q.C."/>
            <person name="Seifert K.A."/>
            <person name="Soal N."/>
            <person name="Steenkamp E.T."/>
            <person name="Tatham C.T."/>
            <person name="van der Nest M.A."/>
            <person name="Wingfield M.J."/>
        </authorList>
    </citation>
    <scope>NUCLEOTIDE SEQUENCE [LARGE SCALE GENOMIC DNA]</scope>
    <source>
        <strain evidence="3">CMW44962</strain>
    </source>
</reference>
<dbReference type="EMBL" id="RIBY02002223">
    <property type="protein sequence ID" value="KAH9822111.1"/>
    <property type="molecule type" value="Genomic_DNA"/>
</dbReference>
<sequence length="624" mass="68962">MTPTLGPDRPLPYDAKSFATLDDYVDSLMSFVGTDELLRKLCGGVHILDFFTTEDPDLYSRVLTHEWREFFSHHEVMDILALLMRDHLDCSGETAGRSAWRDGPAPPESLLQYIRNVRSHLLRREPAGSQCSRNRAVKPMQKLARHVAVGMTIKKKHEVGLFAHYLSNLAGSLSRGDSGITHLVDFGSGQNYLGRALASEPYNHQIVAIESKSHNAERAKEFDVMAKLVEKRKIMVNKKLFRAGIEQSGNIPVPAALPTPPPEPVTELRANDTPAKDASLDPAIEASPDAKGRIQYVEHVIQDGDLTDVVAKIGGQDPRLMVMSLHSCGNLVHHGLRSMLLNPAVQAVAMVGCCYNLVTERLGPATYKLPELRPRDVEQVQNDGENESASVAGRANGARSQGTGEHAFRWSKGDPHGFPMSERMCNFTHASRPDSTPGIHLNITSRMMAVQAPQNWGPEDSESFFTRHFYRALLQRIFMDKGVVGPPSPQCVGGSPAGHSSGTPIIIGSLRKSCYADFVAYVRGALAKLYDDATMGPVCREKLSPELLPDDEIESYERAYGHRKKDLSVIWSLMAFSAGVIEAAIVVDRWLWLKEQENVKDAWVEPVFDYGLSPRNLVVVGVKE</sequence>